<feature type="transmembrane region" description="Helical" evidence="1">
    <location>
        <begin position="145"/>
        <end position="163"/>
    </location>
</feature>
<feature type="transmembrane region" description="Helical" evidence="1">
    <location>
        <begin position="201"/>
        <end position="222"/>
    </location>
</feature>
<comment type="caution">
    <text evidence="2">The sequence shown here is derived from an EMBL/GenBank/DDBJ whole genome shotgun (WGS) entry which is preliminary data.</text>
</comment>
<reference evidence="2" key="1">
    <citation type="submission" date="2021-09" db="EMBL/GenBank/DDBJ databases">
        <authorList>
            <consortium name="AG Swart"/>
            <person name="Singh M."/>
            <person name="Singh A."/>
            <person name="Seah K."/>
            <person name="Emmerich C."/>
        </authorList>
    </citation>
    <scope>NUCLEOTIDE SEQUENCE</scope>
    <source>
        <strain evidence="2">ATCC30299</strain>
    </source>
</reference>
<keyword evidence="1" id="KW-0472">Membrane</keyword>
<organism evidence="2 3">
    <name type="scientific">Blepharisma stoltei</name>
    <dbReference type="NCBI Taxonomy" id="1481888"/>
    <lineage>
        <taxon>Eukaryota</taxon>
        <taxon>Sar</taxon>
        <taxon>Alveolata</taxon>
        <taxon>Ciliophora</taxon>
        <taxon>Postciliodesmatophora</taxon>
        <taxon>Heterotrichea</taxon>
        <taxon>Heterotrichida</taxon>
        <taxon>Blepharismidae</taxon>
        <taxon>Blepharisma</taxon>
    </lineage>
</organism>
<keyword evidence="1" id="KW-1133">Transmembrane helix</keyword>
<evidence type="ECO:0000313" key="2">
    <source>
        <dbReference type="EMBL" id="CAG9325099.1"/>
    </source>
</evidence>
<protein>
    <submittedName>
        <fullName evidence="2">Uncharacterized protein</fullName>
    </submittedName>
</protein>
<feature type="transmembrane region" description="Helical" evidence="1">
    <location>
        <begin position="169"/>
        <end position="189"/>
    </location>
</feature>
<feature type="transmembrane region" description="Helical" evidence="1">
    <location>
        <begin position="20"/>
        <end position="38"/>
    </location>
</feature>
<dbReference type="Proteomes" id="UP001162131">
    <property type="component" value="Unassembled WGS sequence"/>
</dbReference>
<proteinExistence type="predicted"/>
<accession>A0AAU9JKQ6</accession>
<evidence type="ECO:0000313" key="3">
    <source>
        <dbReference type="Proteomes" id="UP001162131"/>
    </source>
</evidence>
<dbReference type="AlphaFoldDB" id="A0AAU9JKQ6"/>
<evidence type="ECO:0000256" key="1">
    <source>
        <dbReference type="SAM" id="Phobius"/>
    </source>
</evidence>
<name>A0AAU9JKQ6_9CILI</name>
<feature type="transmembrane region" description="Helical" evidence="1">
    <location>
        <begin position="296"/>
        <end position="319"/>
    </location>
</feature>
<dbReference type="EMBL" id="CAJZBQ010000037">
    <property type="protein sequence ID" value="CAG9325099.1"/>
    <property type="molecule type" value="Genomic_DNA"/>
</dbReference>
<gene>
    <name evidence="2" type="ORF">BSTOLATCC_MIC37845</name>
</gene>
<keyword evidence="3" id="KW-1185">Reference proteome</keyword>
<keyword evidence="1" id="KW-0812">Transmembrane</keyword>
<dbReference type="InterPro" id="IPR037185">
    <property type="entry name" value="EmrE-like"/>
</dbReference>
<feature type="transmembrane region" description="Helical" evidence="1">
    <location>
        <begin position="271"/>
        <end position="290"/>
    </location>
</feature>
<feature type="transmembrane region" description="Helical" evidence="1">
    <location>
        <begin position="84"/>
        <end position="104"/>
    </location>
</feature>
<sequence>MIITGVKQSIKGYLRTRRMILHPVFILMNLCIAIWINYKKQAFAAVGLSWLFFEMTVDLIATIALIICGFTIRSWRNFFLGGRSGIMMACGSGLTLVWVAQLFFCNGLRLTSPAVTAPWMLLTPSLVGMFGMFLKYESSKKLKWLGVGVSLSGVVGIIVYANFTHATHIGGLFSLMTHSVGLAIGLVLWRNVLKISKQSPLIVATWAVGTGTICMMITYTQQEYFWARPIDIEKDLNGLKEIIGAVTVISMAYTCNYVILAWAARKSSISILALYASVRPIFTELASFIVTGSYTAIEVVISCILLVTVLTGLLITTYSKKKEKKSILRRQDERIEGRLQSNFENLAPEYQPSAESPPVYKKLVNN</sequence>
<feature type="transmembrane region" description="Helical" evidence="1">
    <location>
        <begin position="116"/>
        <end position="133"/>
    </location>
</feature>
<feature type="transmembrane region" description="Helical" evidence="1">
    <location>
        <begin position="242"/>
        <end position="264"/>
    </location>
</feature>
<dbReference type="SUPFAM" id="SSF103481">
    <property type="entry name" value="Multidrug resistance efflux transporter EmrE"/>
    <property type="match status" value="1"/>
</dbReference>
<feature type="transmembrane region" description="Helical" evidence="1">
    <location>
        <begin position="50"/>
        <end position="72"/>
    </location>
</feature>